<dbReference type="GO" id="GO:0003908">
    <property type="term" value="F:methylated-DNA-[protein]-cysteine S-methyltransferase activity"/>
    <property type="evidence" value="ECO:0007669"/>
    <property type="project" value="InterPro"/>
</dbReference>
<dbReference type="Proteomes" id="UP000664332">
    <property type="component" value="Unassembled WGS sequence"/>
</dbReference>
<organism evidence="2 3">
    <name type="scientific">Corynebacterium mendelii</name>
    <dbReference type="NCBI Taxonomy" id="2765362"/>
    <lineage>
        <taxon>Bacteria</taxon>
        <taxon>Bacillati</taxon>
        <taxon>Actinomycetota</taxon>
        <taxon>Actinomycetes</taxon>
        <taxon>Mycobacteriales</taxon>
        <taxon>Corynebacteriaceae</taxon>
        <taxon>Corynebacterium</taxon>
    </lineage>
</organism>
<evidence type="ECO:0000256" key="1">
    <source>
        <dbReference type="SAM" id="SignalP"/>
    </source>
</evidence>
<evidence type="ECO:0000313" key="3">
    <source>
        <dbReference type="Proteomes" id="UP000664332"/>
    </source>
</evidence>
<dbReference type="GO" id="GO:0006281">
    <property type="term" value="P:DNA repair"/>
    <property type="evidence" value="ECO:0007669"/>
    <property type="project" value="InterPro"/>
</dbReference>
<feature type="chain" id="PRO_5036876706" evidence="1">
    <location>
        <begin position="30"/>
        <end position="175"/>
    </location>
</feature>
<reference evidence="2" key="1">
    <citation type="submission" date="2021-03" db="EMBL/GenBank/DDBJ databases">
        <authorList>
            <person name="Sun Q."/>
        </authorList>
    </citation>
    <scope>NUCLEOTIDE SEQUENCE</scope>
    <source>
        <strain evidence="2">CCM 8862</strain>
    </source>
</reference>
<dbReference type="RefSeq" id="WP_207279388.1">
    <property type="nucleotide sequence ID" value="NZ_JAFLEQ010000016.1"/>
</dbReference>
<dbReference type="EMBL" id="JAFLEQ010000016">
    <property type="protein sequence ID" value="MBN9644934.1"/>
    <property type="molecule type" value="Genomic_DNA"/>
</dbReference>
<sequence>MGVSIKAGRALAAAVGAAAMVFGLPQAAAAPQPGADEPPITQLIDEAGALDCHVAVFREYPTFVWDGDPAHRNWAWGNHGEMTRDLAARGYAQQEIDLYIAAVDRRLNECHMFDSVSDAIGATEIWYRYFGGAVGGPDCRWVPCHRMIGARSAVSRPLGDTVRNLRPALSGSTGS</sequence>
<dbReference type="PROSITE" id="PS00374">
    <property type="entry name" value="MGMT"/>
    <property type="match status" value="1"/>
</dbReference>
<feature type="signal peptide" evidence="1">
    <location>
        <begin position="1"/>
        <end position="29"/>
    </location>
</feature>
<protein>
    <submittedName>
        <fullName evidence="2">Uncharacterized protein</fullName>
    </submittedName>
</protein>
<accession>A0A939E0Y1</accession>
<dbReference type="InterPro" id="IPR001497">
    <property type="entry name" value="MethylDNA_cys_MeTrfase_AS"/>
</dbReference>
<evidence type="ECO:0000313" key="2">
    <source>
        <dbReference type="EMBL" id="MBN9644934.1"/>
    </source>
</evidence>
<keyword evidence="3" id="KW-1185">Reference proteome</keyword>
<proteinExistence type="predicted"/>
<name>A0A939E0Y1_9CORY</name>
<dbReference type="AlphaFoldDB" id="A0A939E0Y1"/>
<comment type="caution">
    <text evidence="2">The sequence shown here is derived from an EMBL/GenBank/DDBJ whole genome shotgun (WGS) entry which is preliminary data.</text>
</comment>
<gene>
    <name evidence="2" type="ORF">JZY06_09975</name>
</gene>
<keyword evidence="1" id="KW-0732">Signal</keyword>